<accession>A0A2G5DLX3</accession>
<evidence type="ECO:0000313" key="1">
    <source>
        <dbReference type="EMBL" id="PIA44504.1"/>
    </source>
</evidence>
<keyword evidence="2" id="KW-1185">Reference proteome</keyword>
<dbReference type="EMBL" id="KZ305034">
    <property type="protein sequence ID" value="PIA44504.1"/>
    <property type="molecule type" value="Genomic_DNA"/>
</dbReference>
<dbReference type="InterPro" id="IPR004027">
    <property type="entry name" value="SEC_C_motif"/>
</dbReference>
<dbReference type="Proteomes" id="UP000230069">
    <property type="component" value="Unassembled WGS sequence"/>
</dbReference>
<organism evidence="1 2">
    <name type="scientific">Aquilegia coerulea</name>
    <name type="common">Rocky mountain columbine</name>
    <dbReference type="NCBI Taxonomy" id="218851"/>
    <lineage>
        <taxon>Eukaryota</taxon>
        <taxon>Viridiplantae</taxon>
        <taxon>Streptophyta</taxon>
        <taxon>Embryophyta</taxon>
        <taxon>Tracheophyta</taxon>
        <taxon>Spermatophyta</taxon>
        <taxon>Magnoliopsida</taxon>
        <taxon>Ranunculales</taxon>
        <taxon>Ranunculaceae</taxon>
        <taxon>Thalictroideae</taxon>
        <taxon>Aquilegia</taxon>
    </lineage>
</organism>
<dbReference type="OrthoDB" id="432970at2759"/>
<dbReference type="AlphaFoldDB" id="A0A2G5DLX3"/>
<sequence>MSSRLLRVIYRNTLISSSSCSSYRLQNQQCVSTLQNRSIFTTSHLDMSWVDKIKGVFTGKKPSTDEQSTSSQSFTLLGFAEQMKTARKLGSFKQYLGGGSSDATMAALEKHEAIIRYLGGFDPSGENISTSQKQETAKKLNCTIQDVEGALSKFMWAKEAQKKMEKLKAEGKPMPKNLNEVQELMGSSPMDLARSNLLKTGQVSRNALCPCGSKKRYKRCCGKDGAVKQ</sequence>
<gene>
    <name evidence="1" type="ORF">AQUCO_01700243v1</name>
</gene>
<dbReference type="Pfam" id="PF02810">
    <property type="entry name" value="SEC-C"/>
    <property type="match status" value="1"/>
</dbReference>
<evidence type="ECO:0000313" key="2">
    <source>
        <dbReference type="Proteomes" id="UP000230069"/>
    </source>
</evidence>
<dbReference type="PANTHER" id="PTHR36750">
    <property type="entry name" value="SEC-C MOTIF PROTEIN"/>
    <property type="match status" value="1"/>
</dbReference>
<dbReference type="Gene3D" id="3.10.450.50">
    <property type="match status" value="1"/>
</dbReference>
<dbReference type="InParanoid" id="A0A2G5DLX3"/>
<protein>
    <recommendedName>
        <fullName evidence="3">SecA Wing/Scaffold domain-containing protein</fullName>
    </recommendedName>
</protein>
<dbReference type="FunCoup" id="A0A2G5DLX3">
    <property type="interactions" value="887"/>
</dbReference>
<evidence type="ECO:0008006" key="3">
    <source>
        <dbReference type="Google" id="ProtNLM"/>
    </source>
</evidence>
<name>A0A2G5DLX3_AQUCA</name>
<proteinExistence type="predicted"/>
<dbReference type="PANTHER" id="PTHR36750:SF1">
    <property type="entry name" value="SEC-C MOTIF PROTEIN"/>
    <property type="match status" value="1"/>
</dbReference>
<dbReference type="SUPFAM" id="SSF103642">
    <property type="entry name" value="Sec-C motif"/>
    <property type="match status" value="1"/>
</dbReference>
<reference evidence="1 2" key="1">
    <citation type="submission" date="2017-09" db="EMBL/GenBank/DDBJ databases">
        <title>WGS assembly of Aquilegia coerulea Goldsmith.</title>
        <authorList>
            <person name="Hodges S."/>
            <person name="Kramer E."/>
            <person name="Nordborg M."/>
            <person name="Tomkins J."/>
            <person name="Borevitz J."/>
            <person name="Derieg N."/>
            <person name="Yan J."/>
            <person name="Mihaltcheva S."/>
            <person name="Hayes R.D."/>
            <person name="Rokhsar D."/>
        </authorList>
    </citation>
    <scope>NUCLEOTIDE SEQUENCE [LARGE SCALE GENOMIC DNA]</scope>
    <source>
        <strain evidence="2">cv. Goldsmith</strain>
    </source>
</reference>
<dbReference type="STRING" id="218851.A0A2G5DLX3"/>